<feature type="compositionally biased region" description="Gly residues" evidence="1">
    <location>
        <begin position="190"/>
        <end position="204"/>
    </location>
</feature>
<reference evidence="3" key="1">
    <citation type="submission" date="2022-04" db="EMBL/GenBank/DDBJ databases">
        <title>Roseibium sp. CAU 1639 isolated from mud.</title>
        <authorList>
            <person name="Kim W."/>
        </authorList>
    </citation>
    <scope>NUCLEOTIDE SEQUENCE</scope>
    <source>
        <strain evidence="3">CAU 1639</strain>
    </source>
</reference>
<dbReference type="InterPro" id="IPR038610">
    <property type="entry name" value="FliK-like_C_sf"/>
</dbReference>
<feature type="compositionally biased region" description="Gly residues" evidence="1">
    <location>
        <begin position="637"/>
        <end position="652"/>
    </location>
</feature>
<organism evidence="3 4">
    <name type="scientific">Roseibium sediminicola</name>
    <dbReference type="NCBI Taxonomy" id="2933272"/>
    <lineage>
        <taxon>Bacteria</taxon>
        <taxon>Pseudomonadati</taxon>
        <taxon>Pseudomonadota</taxon>
        <taxon>Alphaproteobacteria</taxon>
        <taxon>Hyphomicrobiales</taxon>
        <taxon>Stappiaceae</taxon>
        <taxon>Roseibium</taxon>
    </lineage>
</organism>
<feature type="region of interest" description="Disordered" evidence="1">
    <location>
        <begin position="155"/>
        <end position="244"/>
    </location>
</feature>
<feature type="compositionally biased region" description="Polar residues" evidence="1">
    <location>
        <begin position="323"/>
        <end position="339"/>
    </location>
</feature>
<feature type="region of interest" description="Disordered" evidence="1">
    <location>
        <begin position="627"/>
        <end position="661"/>
    </location>
</feature>
<keyword evidence="3" id="KW-0969">Cilium</keyword>
<feature type="compositionally biased region" description="Pro residues" evidence="1">
    <location>
        <begin position="97"/>
        <end position="107"/>
    </location>
</feature>
<comment type="caution">
    <text evidence="3">The sequence shown here is derived from an EMBL/GenBank/DDBJ whole genome shotgun (WGS) entry which is preliminary data.</text>
</comment>
<protein>
    <submittedName>
        <fullName evidence="3">Flagellar hook-length control protein FliK</fullName>
    </submittedName>
</protein>
<keyword evidence="4" id="KW-1185">Reference proteome</keyword>
<proteinExistence type="predicted"/>
<evidence type="ECO:0000313" key="3">
    <source>
        <dbReference type="EMBL" id="MCK7615753.1"/>
    </source>
</evidence>
<dbReference type="Gene3D" id="3.30.750.140">
    <property type="match status" value="1"/>
</dbReference>
<feature type="region of interest" description="Disordered" evidence="1">
    <location>
        <begin position="442"/>
        <end position="471"/>
    </location>
</feature>
<gene>
    <name evidence="3" type="ORF">M0H32_26660</name>
</gene>
<dbReference type="EMBL" id="JALNMJ010000031">
    <property type="protein sequence ID" value="MCK7615753.1"/>
    <property type="molecule type" value="Genomic_DNA"/>
</dbReference>
<feature type="compositionally biased region" description="Low complexity" evidence="1">
    <location>
        <begin position="162"/>
        <end position="189"/>
    </location>
</feature>
<keyword evidence="3" id="KW-0966">Cell projection</keyword>
<feature type="compositionally biased region" description="Low complexity" evidence="1">
    <location>
        <begin position="456"/>
        <end position="471"/>
    </location>
</feature>
<keyword evidence="3" id="KW-0282">Flagellum</keyword>
<feature type="domain" description="Flagellar hook-length control protein-like C-terminal" evidence="2">
    <location>
        <begin position="547"/>
        <end position="630"/>
    </location>
</feature>
<accession>A0ABT0H234</accession>
<evidence type="ECO:0000259" key="2">
    <source>
        <dbReference type="Pfam" id="PF02120"/>
    </source>
</evidence>
<sequence>MLPFGLTTDVSAGALAAGAGGALGAGVAGPVTGDAAPGASVFADALKAAAATGVVATPEGGAAARPGDVKVALPASASEEAIDLLKKAVSDQAAAQPPVPATQPAPLPGTAGADTAKISSDGEAAVADPPGPEDPQIDEGAILASMDAIVPAVPGPAPLPGVTPAGQEAGGAASPSSVPSSAVPPAVGAAGNGVPGGMLPGAPGGQQPPAVASPNAANGLQQAANAGAGVSGSPAGLEGGTDAAAPAGRRWQNELPPELRASQPQAGQSRANAQPAPVLPASANATTPATAAVVAGNGAAESAVPKVAALAAADKSAAQAPAGTTSNAQPAPLQTQSGQLAPVPTNGQAPVPASGSQLGGQPAAQLPSDLATAAGQASSRPAGPSAATGGSLTAVAATTSGSGTPSVLSAEAPVTVQTGEVLPDAALPDAPVADDVATLAKPGADTGAPGNAAKPAGVATTQAGQGADNRAANTPAVTAPVAAATTLAVVAEDAGLPVTDPDTMTGSDFTTASVRGGDLHGAMRTESLQTPNQTQSAHVATQVAAEIARNLKDGNTRFQMRFDPPELGRVEVNMRVGADGSVQAHLIVDRPETLDMFLRDQRGLERALEAAGLNPDSDNLQFSLKQDGGQQFASDQGDGGQQSGFGDNGSEGSGDADPDITERVRLMLAEQRGGLDMKV</sequence>
<dbReference type="CDD" id="cd17470">
    <property type="entry name" value="T3SS_Flik_C"/>
    <property type="match status" value="1"/>
</dbReference>
<evidence type="ECO:0000313" key="4">
    <source>
        <dbReference type="Proteomes" id="UP001431221"/>
    </source>
</evidence>
<dbReference type="Proteomes" id="UP001431221">
    <property type="component" value="Unassembled WGS sequence"/>
</dbReference>
<feature type="region of interest" description="Disordered" evidence="1">
    <location>
        <begin position="320"/>
        <end position="390"/>
    </location>
</feature>
<feature type="compositionally biased region" description="Low complexity" evidence="1">
    <location>
        <begin position="205"/>
        <end position="228"/>
    </location>
</feature>
<feature type="region of interest" description="Disordered" evidence="1">
    <location>
        <begin position="93"/>
        <end position="116"/>
    </location>
</feature>
<feature type="region of interest" description="Disordered" evidence="1">
    <location>
        <begin position="258"/>
        <end position="282"/>
    </location>
</feature>
<feature type="compositionally biased region" description="Low complexity" evidence="1">
    <location>
        <begin position="627"/>
        <end position="636"/>
    </location>
</feature>
<evidence type="ECO:0000256" key="1">
    <source>
        <dbReference type="SAM" id="MobiDB-lite"/>
    </source>
</evidence>
<dbReference type="InterPro" id="IPR021136">
    <property type="entry name" value="Flagellar_hook_control-like_C"/>
</dbReference>
<name>A0ABT0H234_9HYPH</name>
<dbReference type="RefSeq" id="WP_248159552.1">
    <property type="nucleotide sequence ID" value="NZ_JALNMJ010000031.1"/>
</dbReference>
<dbReference type="Pfam" id="PF02120">
    <property type="entry name" value="Flg_hook"/>
    <property type="match status" value="1"/>
</dbReference>
<feature type="compositionally biased region" description="Polar residues" evidence="1">
    <location>
        <begin position="262"/>
        <end position="272"/>
    </location>
</feature>